<dbReference type="PROSITE" id="PS00798">
    <property type="entry name" value="ALDOKETO_REDUCTASE_1"/>
    <property type="match status" value="1"/>
</dbReference>
<organism evidence="6 7">
    <name type="scientific">Periconia digitata</name>
    <dbReference type="NCBI Taxonomy" id="1303443"/>
    <lineage>
        <taxon>Eukaryota</taxon>
        <taxon>Fungi</taxon>
        <taxon>Dikarya</taxon>
        <taxon>Ascomycota</taxon>
        <taxon>Pezizomycotina</taxon>
        <taxon>Dothideomycetes</taxon>
        <taxon>Pleosporomycetidae</taxon>
        <taxon>Pleosporales</taxon>
        <taxon>Massarineae</taxon>
        <taxon>Periconiaceae</taxon>
        <taxon>Periconia</taxon>
    </lineage>
</organism>
<keyword evidence="7" id="KW-1185">Reference proteome</keyword>
<dbReference type="Gene3D" id="3.20.20.100">
    <property type="entry name" value="NADP-dependent oxidoreductase domain"/>
    <property type="match status" value="1"/>
</dbReference>
<sequence length="337" mass="36945">MNPSLANFILGKTPKSILNPTPTMNTALPLNTGATIPALGLGTWQSAKGEVKKAVVHAIEGGYRHIDCAFCYQNEDEVGEALEDVISRGIVKREDLFITSKLWCTYHTKAEGGLQNSLDLLKTPYVDLYLMHWPVPMNPNGNHELFPKLPDGSRDLDHSTSHIQTWKSLESLIQSHPDKVKAIGVANYSVKYLEKLLPQASIVPAANQIENHPLLPQQEIVDYCKEKGIHVTAYSPLGSTGSPLLKDEAVIEVAKKHSVGPGVVLLSYHLARNSSVLAKSVTPSRIDENRKLISLDGEDLEKLAELPKKHGFTRFVYPAFGVDVGFPDKPEGVDMSG</sequence>
<dbReference type="PRINTS" id="PR00069">
    <property type="entry name" value="ALDKETRDTASE"/>
</dbReference>
<dbReference type="PROSITE" id="PS00063">
    <property type="entry name" value="ALDOKETO_REDUCTASE_3"/>
    <property type="match status" value="1"/>
</dbReference>
<dbReference type="GO" id="GO:0016616">
    <property type="term" value="F:oxidoreductase activity, acting on the CH-OH group of donors, NAD or NADP as acceptor"/>
    <property type="evidence" value="ECO:0007669"/>
    <property type="project" value="UniProtKB-ARBA"/>
</dbReference>
<dbReference type="PANTHER" id="PTHR11732">
    <property type="entry name" value="ALDO/KETO REDUCTASE"/>
    <property type="match status" value="1"/>
</dbReference>
<dbReference type="Proteomes" id="UP001152607">
    <property type="component" value="Unassembled WGS sequence"/>
</dbReference>
<dbReference type="AlphaFoldDB" id="A0A9W4XDV6"/>
<evidence type="ECO:0000256" key="2">
    <source>
        <dbReference type="PIRSR" id="PIRSR000097-1"/>
    </source>
</evidence>
<evidence type="ECO:0000256" key="3">
    <source>
        <dbReference type="PIRSR" id="PIRSR000097-2"/>
    </source>
</evidence>
<dbReference type="FunFam" id="3.20.20.100:FF:000002">
    <property type="entry name" value="2,5-diketo-D-gluconic acid reductase A"/>
    <property type="match status" value="1"/>
</dbReference>
<dbReference type="SUPFAM" id="SSF51430">
    <property type="entry name" value="NAD(P)-linked oxidoreductase"/>
    <property type="match status" value="1"/>
</dbReference>
<feature type="binding site" evidence="3">
    <location>
        <position position="132"/>
    </location>
    <ligand>
        <name>substrate</name>
    </ligand>
</feature>
<dbReference type="PIRSF" id="PIRSF000097">
    <property type="entry name" value="AKR"/>
    <property type="match status" value="1"/>
</dbReference>
<comment type="caution">
    <text evidence="6">The sequence shown here is derived from an EMBL/GenBank/DDBJ whole genome shotgun (WGS) entry which is preliminary data.</text>
</comment>
<name>A0A9W4XDV6_9PLEO</name>
<protein>
    <recommendedName>
        <fullName evidence="5">NADP-dependent oxidoreductase domain-containing protein</fullName>
    </recommendedName>
</protein>
<feature type="domain" description="NADP-dependent oxidoreductase" evidence="5">
    <location>
        <begin position="39"/>
        <end position="305"/>
    </location>
</feature>
<evidence type="ECO:0000256" key="4">
    <source>
        <dbReference type="PIRSR" id="PIRSR000097-3"/>
    </source>
</evidence>
<keyword evidence="1" id="KW-0560">Oxidoreductase</keyword>
<accession>A0A9W4XDV6</accession>
<proteinExistence type="predicted"/>
<dbReference type="EMBL" id="CAOQHR010000001">
    <property type="protein sequence ID" value="CAI6259546.1"/>
    <property type="molecule type" value="Genomic_DNA"/>
</dbReference>
<gene>
    <name evidence="6" type="ORF">PDIGIT_LOCUS1290</name>
</gene>
<dbReference type="Pfam" id="PF00248">
    <property type="entry name" value="Aldo_ket_red"/>
    <property type="match status" value="1"/>
</dbReference>
<feature type="active site" description="Proton donor" evidence="2">
    <location>
        <position position="72"/>
    </location>
</feature>
<evidence type="ECO:0000256" key="1">
    <source>
        <dbReference type="ARBA" id="ARBA00023002"/>
    </source>
</evidence>
<dbReference type="InterPro" id="IPR018170">
    <property type="entry name" value="Aldo/ket_reductase_CS"/>
</dbReference>
<evidence type="ECO:0000259" key="5">
    <source>
        <dbReference type="Pfam" id="PF00248"/>
    </source>
</evidence>
<evidence type="ECO:0000313" key="6">
    <source>
        <dbReference type="EMBL" id="CAI6259546.1"/>
    </source>
</evidence>
<dbReference type="InterPro" id="IPR023210">
    <property type="entry name" value="NADP_OxRdtase_dom"/>
</dbReference>
<evidence type="ECO:0000313" key="7">
    <source>
        <dbReference type="Proteomes" id="UP001152607"/>
    </source>
</evidence>
<feature type="site" description="Lowers pKa of active site Tyr" evidence="4">
    <location>
        <position position="101"/>
    </location>
</feature>
<reference evidence="6" key="1">
    <citation type="submission" date="2023-01" db="EMBL/GenBank/DDBJ databases">
        <authorList>
            <person name="Van Ghelder C."/>
            <person name="Rancurel C."/>
        </authorList>
    </citation>
    <scope>NUCLEOTIDE SEQUENCE</scope>
    <source>
        <strain evidence="6">CNCM I-4278</strain>
    </source>
</reference>
<dbReference type="OrthoDB" id="416253at2759"/>
<dbReference type="InterPro" id="IPR020471">
    <property type="entry name" value="AKR"/>
</dbReference>
<dbReference type="InterPro" id="IPR036812">
    <property type="entry name" value="NAD(P)_OxRdtase_dom_sf"/>
</dbReference>